<protein>
    <submittedName>
        <fullName evidence="1">Uncharacterized protein</fullName>
    </submittedName>
</protein>
<dbReference type="AlphaFoldDB" id="A0A815DFG6"/>
<gene>
    <name evidence="1" type="ORF">GPM918_LOCUS28131</name>
    <name evidence="2" type="ORF">SRO942_LOCUS28594</name>
</gene>
<comment type="caution">
    <text evidence="1">The sequence shown here is derived from an EMBL/GenBank/DDBJ whole genome shotgun (WGS) entry which is preliminary data.</text>
</comment>
<dbReference type="EMBL" id="CAJNOQ010012142">
    <property type="protein sequence ID" value="CAF1292954.1"/>
    <property type="molecule type" value="Genomic_DNA"/>
</dbReference>
<keyword evidence="3" id="KW-1185">Reference proteome</keyword>
<dbReference type="Gene3D" id="2.60.120.200">
    <property type="match status" value="1"/>
</dbReference>
<reference evidence="1" key="1">
    <citation type="submission" date="2021-02" db="EMBL/GenBank/DDBJ databases">
        <authorList>
            <person name="Nowell W R."/>
        </authorList>
    </citation>
    <scope>NUCLEOTIDE SEQUENCE</scope>
</reference>
<dbReference type="OrthoDB" id="2187573at2759"/>
<organism evidence="1 3">
    <name type="scientific">Didymodactylos carnosus</name>
    <dbReference type="NCBI Taxonomy" id="1234261"/>
    <lineage>
        <taxon>Eukaryota</taxon>
        <taxon>Metazoa</taxon>
        <taxon>Spiralia</taxon>
        <taxon>Gnathifera</taxon>
        <taxon>Rotifera</taxon>
        <taxon>Eurotatoria</taxon>
        <taxon>Bdelloidea</taxon>
        <taxon>Philodinida</taxon>
        <taxon>Philodinidae</taxon>
        <taxon>Didymodactylos</taxon>
    </lineage>
</organism>
<name>A0A815DFG6_9BILA</name>
<dbReference type="Proteomes" id="UP000663829">
    <property type="component" value="Unassembled WGS sequence"/>
</dbReference>
<evidence type="ECO:0000313" key="3">
    <source>
        <dbReference type="Proteomes" id="UP000663829"/>
    </source>
</evidence>
<accession>A0A815DFG6</accession>
<evidence type="ECO:0000313" key="2">
    <source>
        <dbReference type="EMBL" id="CAF4102082.1"/>
    </source>
</evidence>
<dbReference type="Proteomes" id="UP000681722">
    <property type="component" value="Unassembled WGS sequence"/>
</dbReference>
<proteinExistence type="predicted"/>
<sequence>MLLLQSILATITEKHVPGFDNELTLIETKVLKNIQKQDNTYLLRSVNGEGTFIQFDHENPNDEWSAMLTFKPIKPFFKEKANIILWYTNSAIDTGEFYSTSGVFEGIMAGIEFDANSVEIIPALIDGNDYSQYEDFILRETLPMKNVTGTMSLKLIYTKNNLKVEIYKDDELVYDALRFYNTDVLGDLGKGKHFTITSHYDNVDNDKHFVLQKFNVFSRKEHETYRPRMKLNIEYDSDHEVENTISHLDYFMAYFKYLMGEPQKFTIASALRRVIEDFKSEKSKINELKEIIKAQKSVNVGDLGGKITDMNIKLPAMIRTVNELKYFLKYFEKDHDKNSKYVIISMFFIELNKHICV</sequence>
<dbReference type="EMBL" id="CAJOBC010033683">
    <property type="protein sequence ID" value="CAF4102082.1"/>
    <property type="molecule type" value="Genomic_DNA"/>
</dbReference>
<evidence type="ECO:0000313" key="1">
    <source>
        <dbReference type="EMBL" id="CAF1292954.1"/>
    </source>
</evidence>